<reference evidence="3 4" key="1">
    <citation type="submission" date="2024-04" db="EMBL/GenBank/DDBJ databases">
        <title>Flavobacterium sp. DGU38 16S ribosomal RNA gene Genome sequencing and assembly.</title>
        <authorList>
            <person name="Park S."/>
        </authorList>
    </citation>
    <scope>NUCLEOTIDE SEQUENCE [LARGE SCALE GENOMIC DNA]</scope>
    <source>
        <strain evidence="3 4">DGU38</strain>
    </source>
</reference>
<dbReference type="Pfam" id="PF19783">
    <property type="entry name" value="DUF6268"/>
    <property type="match status" value="1"/>
</dbReference>
<evidence type="ECO:0000259" key="2">
    <source>
        <dbReference type="Pfam" id="PF19783"/>
    </source>
</evidence>
<feature type="domain" description="DUF6268" evidence="2">
    <location>
        <begin position="119"/>
        <end position="279"/>
    </location>
</feature>
<proteinExistence type="predicted"/>
<sequence length="280" mass="32369">MKIKVLIWLVFWTGMCGMKAQEKFAVDFNIKTEPTEEIDFNETSTGIFILKKINDRNEFTNKTEYTSLKIRYETGAYENFENLNQFNRIQNKFEFSNKVSDAAKFSLALTPTVSFQQNLGISDINILGRFQFSQQLNSKTELNIGIERSTVFGSPKFIPTLSFTSKLSEQSSILIGFPDSKISYSNNARNKFSLNNSFNGSFYNLDNPVEMYNTAAKISTSQMTTALEYERNMDKNWFINFKGGYDFDKKYHLLDDNNHKLYDFNTGNGYIFSIGIKYKQ</sequence>
<dbReference type="RefSeq" id="WP_341690499.1">
    <property type="nucleotide sequence ID" value="NZ_JBBYHS010000005.1"/>
</dbReference>
<accession>A0ABU9INM6</accession>
<name>A0ABU9INM6_9FLAO</name>
<comment type="caution">
    <text evidence="3">The sequence shown here is derived from an EMBL/GenBank/DDBJ whole genome shotgun (WGS) entry which is preliminary data.</text>
</comment>
<evidence type="ECO:0000313" key="3">
    <source>
        <dbReference type="EMBL" id="MEL1253297.1"/>
    </source>
</evidence>
<feature type="chain" id="PRO_5046042015" evidence="1">
    <location>
        <begin position="21"/>
        <end position="280"/>
    </location>
</feature>
<keyword evidence="1" id="KW-0732">Signal</keyword>
<dbReference type="InterPro" id="IPR046235">
    <property type="entry name" value="DUF6268"/>
</dbReference>
<dbReference type="Proteomes" id="UP001485226">
    <property type="component" value="Unassembled WGS sequence"/>
</dbReference>
<protein>
    <submittedName>
        <fullName evidence="3">DUF6268 family outer membrane beta-barrel protein</fullName>
    </submittedName>
</protein>
<dbReference type="EMBL" id="JBBYHS010000005">
    <property type="protein sequence ID" value="MEL1253297.1"/>
    <property type="molecule type" value="Genomic_DNA"/>
</dbReference>
<keyword evidence="4" id="KW-1185">Reference proteome</keyword>
<evidence type="ECO:0000256" key="1">
    <source>
        <dbReference type="SAM" id="SignalP"/>
    </source>
</evidence>
<gene>
    <name evidence="3" type="ORF">AAEO57_05910</name>
</gene>
<evidence type="ECO:0000313" key="4">
    <source>
        <dbReference type="Proteomes" id="UP001485226"/>
    </source>
</evidence>
<organism evidence="3 4">
    <name type="scientific">Flavobacterium calami</name>
    <dbReference type="NCBI Taxonomy" id="3139144"/>
    <lineage>
        <taxon>Bacteria</taxon>
        <taxon>Pseudomonadati</taxon>
        <taxon>Bacteroidota</taxon>
        <taxon>Flavobacteriia</taxon>
        <taxon>Flavobacteriales</taxon>
        <taxon>Flavobacteriaceae</taxon>
        <taxon>Flavobacterium</taxon>
    </lineage>
</organism>
<feature type="signal peptide" evidence="1">
    <location>
        <begin position="1"/>
        <end position="20"/>
    </location>
</feature>